<dbReference type="Proteomes" id="UP000037904">
    <property type="component" value="Unassembled WGS sequence"/>
</dbReference>
<gene>
    <name evidence="2" type="ORF">FLAG1_10003</name>
</gene>
<dbReference type="EMBL" id="JXCE01000459">
    <property type="protein sequence ID" value="KPA37186.1"/>
    <property type="molecule type" value="Genomic_DNA"/>
</dbReference>
<comment type="caution">
    <text evidence="2">The sequence shown here is derived from an EMBL/GenBank/DDBJ whole genome shotgun (WGS) entry which is preliminary data.</text>
</comment>
<keyword evidence="3" id="KW-1185">Reference proteome</keyword>
<organism evidence="2 3">
    <name type="scientific">Fusarium langsethiae</name>
    <dbReference type="NCBI Taxonomy" id="179993"/>
    <lineage>
        <taxon>Eukaryota</taxon>
        <taxon>Fungi</taxon>
        <taxon>Dikarya</taxon>
        <taxon>Ascomycota</taxon>
        <taxon>Pezizomycotina</taxon>
        <taxon>Sordariomycetes</taxon>
        <taxon>Hypocreomycetidae</taxon>
        <taxon>Hypocreales</taxon>
        <taxon>Nectriaceae</taxon>
        <taxon>Fusarium</taxon>
    </lineage>
</organism>
<evidence type="ECO:0000256" key="1">
    <source>
        <dbReference type="SAM" id="MobiDB-lite"/>
    </source>
</evidence>
<reference evidence="2 3" key="1">
    <citation type="submission" date="2015-04" db="EMBL/GenBank/DDBJ databases">
        <title>The draft genome sequence of Fusarium langsethiae, a T-2/HT-2 mycotoxin producer.</title>
        <authorList>
            <person name="Lysoe E."/>
            <person name="Divon H.H."/>
            <person name="Terzi V."/>
            <person name="Orru L."/>
            <person name="Lamontanara A."/>
            <person name="Kolseth A.-K."/>
            <person name="Frandsen R.J."/>
            <person name="Nielsen K."/>
            <person name="Thrane U."/>
        </authorList>
    </citation>
    <scope>NUCLEOTIDE SEQUENCE [LARGE SCALE GENOMIC DNA]</scope>
    <source>
        <strain evidence="2 3">Fl201059</strain>
    </source>
</reference>
<feature type="compositionally biased region" description="Low complexity" evidence="1">
    <location>
        <begin position="81"/>
        <end position="100"/>
    </location>
</feature>
<evidence type="ECO:0000313" key="3">
    <source>
        <dbReference type="Proteomes" id="UP000037904"/>
    </source>
</evidence>
<sequence length="295" mass="32727">MYSRLPWMRADNSRTPDLAAALTDHQDSTLNQIDELLVLMSLASDIPDKYLIDSRLEKAIRLLEKLQVSGLFNNSSRPSKTSRISTETPISIPTPSSHSTQPRQAQGHVVEGESSLAAHSAFANEFLQKVAATDSIQESSPELSETLDELSSILTQQADTSDDTAYPHARPVQRVSLPGCEMPPLKRAVALIRIAQAKELVGSGWIYEFLPFQRFTGMCLDVYFNDNHSDANFITVNAGLYSLLRDYSFLVFAEERDKYITHGNLCRDNLETALSNLPLHLPATTDMILALVFGV</sequence>
<feature type="region of interest" description="Disordered" evidence="1">
    <location>
        <begin position="74"/>
        <end position="103"/>
    </location>
</feature>
<dbReference type="AlphaFoldDB" id="A0A0M9EQ19"/>
<name>A0A0M9EQ19_FUSLA</name>
<proteinExistence type="predicted"/>
<protein>
    <submittedName>
        <fullName evidence="2">Transcription factor</fullName>
    </submittedName>
</protein>
<accession>A0A0M9EQ19</accession>
<evidence type="ECO:0000313" key="2">
    <source>
        <dbReference type="EMBL" id="KPA37186.1"/>
    </source>
</evidence>
<feature type="non-terminal residue" evidence="2">
    <location>
        <position position="295"/>
    </location>
</feature>